<feature type="compositionally biased region" description="Low complexity" evidence="8">
    <location>
        <begin position="258"/>
        <end position="271"/>
    </location>
</feature>
<evidence type="ECO:0000313" key="10">
    <source>
        <dbReference type="Proteomes" id="UP000001058"/>
    </source>
</evidence>
<dbReference type="RefSeq" id="XP_002955198.1">
    <property type="nucleotide sequence ID" value="XM_002955152.1"/>
</dbReference>
<feature type="compositionally biased region" description="Low complexity" evidence="8">
    <location>
        <begin position="226"/>
        <end position="237"/>
    </location>
</feature>
<evidence type="ECO:0000256" key="1">
    <source>
        <dbReference type="ARBA" id="ARBA00010501"/>
    </source>
</evidence>
<dbReference type="GO" id="GO:0030154">
    <property type="term" value="P:cell differentiation"/>
    <property type="evidence" value="ECO:0007669"/>
    <property type="project" value="TreeGrafter"/>
</dbReference>
<dbReference type="Proteomes" id="UP000001058">
    <property type="component" value="Unassembled WGS sequence"/>
</dbReference>
<feature type="region of interest" description="Disordered" evidence="8">
    <location>
        <begin position="171"/>
        <end position="291"/>
    </location>
</feature>
<evidence type="ECO:0000256" key="8">
    <source>
        <dbReference type="SAM" id="MobiDB-lite"/>
    </source>
</evidence>
<dbReference type="InParanoid" id="D8U998"/>
<comment type="similarity">
    <text evidence="1">Belongs to the HAD-like hydrolase superfamily. EYA family.</text>
</comment>
<proteinExistence type="inferred from homology"/>
<organism evidence="10">
    <name type="scientific">Volvox carteri f. nagariensis</name>
    <dbReference type="NCBI Taxonomy" id="3068"/>
    <lineage>
        <taxon>Eukaryota</taxon>
        <taxon>Viridiplantae</taxon>
        <taxon>Chlorophyta</taxon>
        <taxon>core chlorophytes</taxon>
        <taxon>Chlorophyceae</taxon>
        <taxon>CS clade</taxon>
        <taxon>Chlamydomonadales</taxon>
        <taxon>Volvocaceae</taxon>
        <taxon>Volvox</taxon>
    </lineage>
</organism>
<evidence type="ECO:0000256" key="7">
    <source>
        <dbReference type="PIRSR" id="PIRSR628472-2"/>
    </source>
</evidence>
<keyword evidence="5" id="KW-0904">Protein phosphatase</keyword>
<accession>D8U998</accession>
<name>D8U998_VOLCA</name>
<dbReference type="Gene3D" id="3.40.50.12350">
    <property type="match status" value="2"/>
</dbReference>
<evidence type="ECO:0000256" key="4">
    <source>
        <dbReference type="ARBA" id="ARBA00022842"/>
    </source>
</evidence>
<dbReference type="GO" id="GO:0046872">
    <property type="term" value="F:metal ion binding"/>
    <property type="evidence" value="ECO:0007669"/>
    <property type="project" value="UniProtKB-KW"/>
</dbReference>
<keyword evidence="4 7" id="KW-0460">Magnesium</keyword>
<sequence length="819" mass="85292">MASAPFHQSVPVPPPSAHPLSTLDWGAAVHGSSAFLQATNHEHQLTSGDGGGAPAPQLFQADAWHGAPQPVYATSYPGSAGSGAHGHINQHAWGHTQSYIGAPAPDYPPQYPAWQHTGYGQLHPPHEAHANYYQQHYQQNQYMHPSQYAWQSYHCHSAILKYPAAPADGANTSDGGNGDGTWKGWASYSGARPEDSSPSTAEPPFPTTRSAGTALHQHYASKQHHQQQQQDGQQEQHYLQDQEKRHPRHPHYHHPQEEQQPQQQQHTTKAQKQQEDHPQRGTGGFSPAAAVAASGGNTCAATGSANDLYDPMVDVEAVAEPVAATTAAAVKLTGPAAQEPAAGTSSRQATAANGPIPQPGGREGDVRGLHDGAIAEATLGPAAPAAGVDLIVVWDLDETLIIFNSLLSGAFARAAAAAAGRGPADGTAAAAAAAKVAPAAVSGGGGSGAVSGDDPASGLAGQAAELGRRLAEMVFDFCDDHLHFKMVSLAHWGYDGNACTRTPALAHRQGSTHLADPGAADDARIVLSVMTVVKQLDDMDPVCFRELWSLSSRAAKAAGGDAATAAAMGAGGGSTGRSNARSAVDRAYVERIAEVYSSGAAGLSGVIGDAGCRTRASALAETERLTGDWLAAARRLLAGVAAAAATAPPPGSGVQQLAFRTVRHVLVSAGHLVATLGKLVLWGLDEHFDIRDVYSASGRPKLEIFRQLKAQFGPTAAYVAVGDGQEEERAAMVMGWGFVRVGLVASTASRPGTGPGTGPPGAVQGEGFPARPSGRWIQGDDLDPLRLALFDTGRWMTYNKGHTWQENISLPTDNISVFL</sequence>
<dbReference type="InterPro" id="IPR038102">
    <property type="entry name" value="EYA_dom_sf"/>
</dbReference>
<protein>
    <recommendedName>
        <fullName evidence="2">protein-tyrosine-phosphatase</fullName>
        <ecNumber evidence="2">3.1.3.48</ecNumber>
    </recommendedName>
</protein>
<gene>
    <name evidence="9" type="ORF">VOLCADRAFT_96122</name>
</gene>
<reference evidence="9 10" key="1">
    <citation type="journal article" date="2010" name="Science">
        <title>Genomic analysis of organismal complexity in the multicellular green alga Volvox carteri.</title>
        <authorList>
            <person name="Prochnik S.E."/>
            <person name="Umen J."/>
            <person name="Nedelcu A.M."/>
            <person name="Hallmann A."/>
            <person name="Miller S.M."/>
            <person name="Nishii I."/>
            <person name="Ferris P."/>
            <person name="Kuo A."/>
            <person name="Mitros T."/>
            <person name="Fritz-Laylin L.K."/>
            <person name="Hellsten U."/>
            <person name="Chapman J."/>
            <person name="Simakov O."/>
            <person name="Rensing S.A."/>
            <person name="Terry A."/>
            <person name="Pangilinan J."/>
            <person name="Kapitonov V."/>
            <person name="Jurka J."/>
            <person name="Salamov A."/>
            <person name="Shapiro H."/>
            <person name="Schmutz J."/>
            <person name="Grimwood J."/>
            <person name="Lindquist E."/>
            <person name="Lucas S."/>
            <person name="Grigoriev I.V."/>
            <person name="Schmitt R."/>
            <person name="Kirk D."/>
            <person name="Rokhsar D.S."/>
        </authorList>
    </citation>
    <scope>NUCLEOTIDE SEQUENCE [LARGE SCALE GENOMIC DNA]</scope>
    <source>
        <strain evidence="10">f. Nagariensis / Eve</strain>
    </source>
</reference>
<keyword evidence="3" id="KW-0378">Hydrolase</keyword>
<evidence type="ECO:0000256" key="2">
    <source>
        <dbReference type="ARBA" id="ARBA00013064"/>
    </source>
</evidence>
<dbReference type="eggNOG" id="KOG3107">
    <property type="taxonomic scope" value="Eukaryota"/>
</dbReference>
<evidence type="ECO:0000256" key="3">
    <source>
        <dbReference type="ARBA" id="ARBA00022801"/>
    </source>
</evidence>
<feature type="binding site" evidence="7">
    <location>
        <position position="723"/>
    </location>
    <ligand>
        <name>Mg(2+)</name>
        <dbReference type="ChEBI" id="CHEBI:18420"/>
    </ligand>
</feature>
<evidence type="ECO:0000313" key="9">
    <source>
        <dbReference type="EMBL" id="EFJ43717.1"/>
    </source>
</evidence>
<comment type="cofactor">
    <cofactor evidence="7">
        <name>Mg(2+)</name>
        <dbReference type="ChEBI" id="CHEBI:18420"/>
    </cofactor>
    <text evidence="7">Binds 1 Mg(2+) ion per subunit.</text>
</comment>
<dbReference type="GO" id="GO:0004725">
    <property type="term" value="F:protein tyrosine phosphatase activity"/>
    <property type="evidence" value="ECO:0007669"/>
    <property type="project" value="UniProtKB-EC"/>
</dbReference>
<dbReference type="EC" id="3.1.3.48" evidence="2"/>
<dbReference type="OrthoDB" id="167668at2759"/>
<keyword evidence="10" id="KW-1185">Reference proteome</keyword>
<feature type="region of interest" description="Disordered" evidence="8">
    <location>
        <begin position="338"/>
        <end position="368"/>
    </location>
</feature>
<evidence type="ECO:0000256" key="5">
    <source>
        <dbReference type="ARBA" id="ARBA00022912"/>
    </source>
</evidence>
<dbReference type="InterPro" id="IPR028472">
    <property type="entry name" value="EYA"/>
</dbReference>
<dbReference type="GeneID" id="9616219"/>
<dbReference type="KEGG" id="vcn:VOLCADRAFT_96122"/>
<dbReference type="PANTHER" id="PTHR10190">
    <property type="entry name" value="EYES ABSENT"/>
    <property type="match status" value="1"/>
</dbReference>
<dbReference type="STRING" id="3068.D8U998"/>
<keyword evidence="7" id="KW-0479">Metal-binding</keyword>
<dbReference type="InterPro" id="IPR036412">
    <property type="entry name" value="HAD-like_sf"/>
</dbReference>
<evidence type="ECO:0000256" key="6">
    <source>
        <dbReference type="ARBA" id="ARBA00051722"/>
    </source>
</evidence>
<dbReference type="EMBL" id="GL378370">
    <property type="protein sequence ID" value="EFJ43717.1"/>
    <property type="molecule type" value="Genomic_DNA"/>
</dbReference>
<comment type="catalytic activity">
    <reaction evidence="6">
        <text>O-phospho-L-tyrosyl-[protein] + H2O = L-tyrosyl-[protein] + phosphate</text>
        <dbReference type="Rhea" id="RHEA:10684"/>
        <dbReference type="Rhea" id="RHEA-COMP:10136"/>
        <dbReference type="Rhea" id="RHEA-COMP:20101"/>
        <dbReference type="ChEBI" id="CHEBI:15377"/>
        <dbReference type="ChEBI" id="CHEBI:43474"/>
        <dbReference type="ChEBI" id="CHEBI:46858"/>
        <dbReference type="ChEBI" id="CHEBI:61978"/>
        <dbReference type="EC" id="3.1.3.48"/>
    </reaction>
</comment>
<dbReference type="GO" id="GO:0045739">
    <property type="term" value="P:positive regulation of DNA repair"/>
    <property type="evidence" value="ECO:0007669"/>
    <property type="project" value="TreeGrafter"/>
</dbReference>
<dbReference type="SUPFAM" id="SSF56784">
    <property type="entry name" value="HAD-like"/>
    <property type="match status" value="1"/>
</dbReference>
<dbReference type="AlphaFoldDB" id="D8U998"/>
<dbReference type="PANTHER" id="PTHR10190:SF16">
    <property type="entry name" value="DEVELOPMENTAL PROTEIN EYES ABSENT"/>
    <property type="match status" value="1"/>
</dbReference>
<dbReference type="GO" id="GO:0005634">
    <property type="term" value="C:nucleus"/>
    <property type="evidence" value="ECO:0007669"/>
    <property type="project" value="TreeGrafter"/>
</dbReference>
<feature type="region of interest" description="Disordered" evidence="8">
    <location>
        <begin position="749"/>
        <end position="770"/>
    </location>
</feature>